<organism evidence="2 3">
    <name type="scientific">Xylanibacter ruminicola</name>
    <name type="common">Prevotella ruminicola</name>
    <dbReference type="NCBI Taxonomy" id="839"/>
    <lineage>
        <taxon>Bacteria</taxon>
        <taxon>Pseudomonadati</taxon>
        <taxon>Bacteroidota</taxon>
        <taxon>Bacteroidia</taxon>
        <taxon>Bacteroidales</taxon>
        <taxon>Prevotellaceae</taxon>
        <taxon>Xylanibacter</taxon>
    </lineage>
</organism>
<protein>
    <recommendedName>
        <fullName evidence="1">Glycosyltransferase 2-like domain-containing protein</fullName>
    </recommendedName>
</protein>
<dbReference type="PANTHER" id="PTHR43179:SF7">
    <property type="entry name" value="RHAMNOSYLTRANSFERASE WBBL"/>
    <property type="match status" value="1"/>
</dbReference>
<dbReference type="InterPro" id="IPR001173">
    <property type="entry name" value="Glyco_trans_2-like"/>
</dbReference>
<proteinExistence type="predicted"/>
<name>A0A1H4ETY9_XYLRU</name>
<evidence type="ECO:0000259" key="1">
    <source>
        <dbReference type="Pfam" id="PF00535"/>
    </source>
</evidence>
<dbReference type="Gene3D" id="3.90.550.10">
    <property type="entry name" value="Spore Coat Polysaccharide Biosynthesis Protein SpsA, Chain A"/>
    <property type="match status" value="1"/>
</dbReference>
<dbReference type="EMBL" id="FNRF01000006">
    <property type="protein sequence ID" value="SEA87692.1"/>
    <property type="molecule type" value="Genomic_DNA"/>
</dbReference>
<dbReference type="Proteomes" id="UP000182257">
    <property type="component" value="Unassembled WGS sequence"/>
</dbReference>
<dbReference type="SUPFAM" id="SSF53448">
    <property type="entry name" value="Nucleotide-diphospho-sugar transferases"/>
    <property type="match status" value="1"/>
</dbReference>
<dbReference type="CDD" id="cd04186">
    <property type="entry name" value="GT_2_like_c"/>
    <property type="match status" value="1"/>
</dbReference>
<dbReference type="AlphaFoldDB" id="A0A1H4ETY9"/>
<accession>A0A1H4ETY9</accession>
<dbReference type="RefSeq" id="WP_074762134.1">
    <property type="nucleotide sequence ID" value="NZ_FNRF01000006.1"/>
</dbReference>
<reference evidence="2 3" key="1">
    <citation type="submission" date="2016-10" db="EMBL/GenBank/DDBJ databases">
        <authorList>
            <person name="de Groot N.N."/>
        </authorList>
    </citation>
    <scope>NUCLEOTIDE SEQUENCE [LARGE SCALE GENOMIC DNA]</scope>
    <source>
        <strain evidence="2 3">D31d</strain>
    </source>
</reference>
<evidence type="ECO:0000313" key="3">
    <source>
        <dbReference type="Proteomes" id="UP000182257"/>
    </source>
</evidence>
<sequence length="286" mass="32834">MDISVIIVNYNTCELTISCIRSVYELTSGIEYEIILVDNHSEDGSLVEIRKQFPEVVIVENKSNLGFGRANNIGADCAKGKYLFLLNSDTILVENVLKKFFLFMEEHTEYASCGCNLIDANGKLTISHGCLPSLFKEFFLLGLYKLLPSYYNNHLSDGQTVLQGNLSDTGYISGADIFVRKEVYDELKGFDEKIFLYFEETDLFYRMKERGYKSCIIDSCKIIHLGGASSSVNVRKMTFYVKSLFYYYRKHHSSVYAKMVKFVLLLRVLLFPMERKRDVLKVVLKS</sequence>
<evidence type="ECO:0000313" key="2">
    <source>
        <dbReference type="EMBL" id="SEA87692.1"/>
    </source>
</evidence>
<gene>
    <name evidence="2" type="ORF">SAMN05216462_2917</name>
</gene>
<dbReference type="Pfam" id="PF00535">
    <property type="entry name" value="Glycos_transf_2"/>
    <property type="match status" value="1"/>
</dbReference>
<dbReference type="PANTHER" id="PTHR43179">
    <property type="entry name" value="RHAMNOSYLTRANSFERASE WBBL"/>
    <property type="match status" value="1"/>
</dbReference>
<dbReference type="InterPro" id="IPR029044">
    <property type="entry name" value="Nucleotide-diphossugar_trans"/>
</dbReference>
<dbReference type="OrthoDB" id="9771846at2"/>
<feature type="domain" description="Glycosyltransferase 2-like" evidence="1">
    <location>
        <begin position="4"/>
        <end position="116"/>
    </location>
</feature>